<dbReference type="EMBL" id="CP087830">
    <property type="protein sequence ID" value="UZA02044.1"/>
    <property type="molecule type" value="Genomic_DNA"/>
</dbReference>
<dbReference type="RefSeq" id="WP_264684451.1">
    <property type="nucleotide sequence ID" value="NZ_CP087798.1"/>
</dbReference>
<protein>
    <submittedName>
        <fullName evidence="2">DUF551 domain-containing protein</fullName>
    </submittedName>
</protein>
<evidence type="ECO:0000259" key="1">
    <source>
        <dbReference type="Pfam" id="PF04448"/>
    </source>
</evidence>
<organism evidence="2 3">
    <name type="scientific">Moraxella bovis</name>
    <dbReference type="NCBI Taxonomy" id="476"/>
    <lineage>
        <taxon>Bacteria</taxon>
        <taxon>Pseudomonadati</taxon>
        <taxon>Pseudomonadota</taxon>
        <taxon>Gammaproteobacteria</taxon>
        <taxon>Moraxellales</taxon>
        <taxon>Moraxellaceae</taxon>
        <taxon>Moraxella</taxon>
    </lineage>
</organism>
<evidence type="ECO:0000313" key="3">
    <source>
        <dbReference type="Proteomes" id="UP001163632"/>
    </source>
</evidence>
<evidence type="ECO:0000313" key="2">
    <source>
        <dbReference type="EMBL" id="UZA02044.1"/>
    </source>
</evidence>
<gene>
    <name evidence="2" type="ORF">LP092_08520</name>
</gene>
<keyword evidence="3" id="KW-1185">Reference proteome</keyword>
<name>A0ABY6M536_MORBO</name>
<reference evidence="2" key="1">
    <citation type="journal article" date="2022" name="BMC Microbiol.">
        <title>Whole genome sequencing of Moraxella bovis strains from North America reveals two genotypes with different genetic determinants.</title>
        <authorList>
            <person name="Wynn E.L."/>
            <person name="Hille M.M."/>
            <person name="Loy J.D."/>
            <person name="Schuller G."/>
            <person name="Kuhn K.L."/>
            <person name="Dickey A.M."/>
            <person name="Bono J.L."/>
            <person name="Clawson M.L."/>
        </authorList>
    </citation>
    <scope>NUCLEOTIDE SEQUENCE</scope>
    <source>
        <strain evidence="2">SAM102599</strain>
    </source>
</reference>
<dbReference type="InterPro" id="IPR007539">
    <property type="entry name" value="DUF551"/>
</dbReference>
<dbReference type="Proteomes" id="UP001163632">
    <property type="component" value="Chromosome"/>
</dbReference>
<proteinExistence type="predicted"/>
<feature type="domain" description="DUF551" evidence="1">
    <location>
        <begin position="111"/>
        <end position="169"/>
    </location>
</feature>
<dbReference type="Pfam" id="PF04448">
    <property type="entry name" value="DUF551"/>
    <property type="match status" value="1"/>
</dbReference>
<sequence>MNIETAQKLIENLGGTEKAKEIIKNCPKECTVYREAIGNIVIKEIPVGVIATALAVLGVDYGQPKYFSITYDMSKLSDDEQKAVIAEASSLFRSQKAVCAGWENDGVTNNGWISVDDRLPPLETVVLVYQRPLRYVLTAEYLGDRYEFSELMPHDTRVTHWQPLPKPPKERMNDNH</sequence>
<accession>A0ABY6M536</accession>